<dbReference type="AlphaFoldDB" id="A0A3B8WAN9"/>
<evidence type="ECO:0000313" key="2">
    <source>
        <dbReference type="EMBL" id="HAC26316.1"/>
    </source>
</evidence>
<sequence>AIEPPPPPFPWGTLIGLSILFAVITGGLSLIL</sequence>
<keyword evidence="1" id="KW-1133">Transmembrane helix</keyword>
<feature type="transmembrane region" description="Helical" evidence="1">
    <location>
        <begin position="12"/>
        <end position="31"/>
    </location>
</feature>
<feature type="non-terminal residue" evidence="2">
    <location>
        <position position="1"/>
    </location>
</feature>
<dbReference type="Proteomes" id="UP000261325">
    <property type="component" value="Unassembled WGS sequence"/>
</dbReference>
<gene>
    <name evidence="2" type="ORF">DCF82_00595</name>
</gene>
<protein>
    <submittedName>
        <fullName evidence="2">DUF4112 domain-containing protein</fullName>
    </submittedName>
</protein>
<dbReference type="EMBL" id="DLYI01000007">
    <property type="protein sequence ID" value="HAC26316.1"/>
    <property type="molecule type" value="Genomic_DNA"/>
</dbReference>
<evidence type="ECO:0000313" key="3">
    <source>
        <dbReference type="Proteomes" id="UP000261325"/>
    </source>
</evidence>
<reference evidence="2 3" key="1">
    <citation type="journal article" date="2018" name="Nat. Biotechnol.">
        <title>A standardized bacterial taxonomy based on genome phylogeny substantially revises the tree of life.</title>
        <authorList>
            <person name="Parks D.H."/>
            <person name="Chuvochina M."/>
            <person name="Waite D.W."/>
            <person name="Rinke C."/>
            <person name="Skarshewski A."/>
            <person name="Chaumeil P.A."/>
            <person name="Hugenholtz P."/>
        </authorList>
    </citation>
    <scope>NUCLEOTIDE SEQUENCE [LARGE SCALE GENOMIC DNA]</scope>
    <source>
        <strain evidence="2">UBA9049</strain>
    </source>
</reference>
<accession>A0A3B8WAN9</accession>
<proteinExistence type="predicted"/>
<evidence type="ECO:0000256" key="1">
    <source>
        <dbReference type="SAM" id="Phobius"/>
    </source>
</evidence>
<organism evidence="2 3">
    <name type="scientific">Marinobacter nauticus</name>
    <name type="common">Marinobacter hydrocarbonoclasticus</name>
    <name type="synonym">Marinobacter aquaeolei</name>
    <dbReference type="NCBI Taxonomy" id="2743"/>
    <lineage>
        <taxon>Bacteria</taxon>
        <taxon>Pseudomonadati</taxon>
        <taxon>Pseudomonadota</taxon>
        <taxon>Gammaproteobacteria</taxon>
        <taxon>Pseudomonadales</taxon>
        <taxon>Marinobacteraceae</taxon>
        <taxon>Marinobacter</taxon>
    </lineage>
</organism>
<keyword evidence="1" id="KW-0812">Transmembrane</keyword>
<name>A0A3B8WAN9_MARNT</name>
<keyword evidence="1" id="KW-0472">Membrane</keyword>
<comment type="caution">
    <text evidence="2">The sequence shown here is derived from an EMBL/GenBank/DDBJ whole genome shotgun (WGS) entry which is preliminary data.</text>
</comment>